<dbReference type="SUPFAM" id="SSF51735">
    <property type="entry name" value="NAD(P)-binding Rossmann-fold domains"/>
    <property type="match status" value="1"/>
</dbReference>
<dbReference type="Proteomes" id="UP000217790">
    <property type="component" value="Unassembled WGS sequence"/>
</dbReference>
<reference evidence="7" key="1">
    <citation type="journal article" date="2017" name="Nat. Ecol. Evol.">
        <title>Genome expansion and lineage-specific genetic innovations in the forest pathogenic fungi Armillaria.</title>
        <authorList>
            <person name="Sipos G."/>
            <person name="Prasanna A.N."/>
            <person name="Walter M.C."/>
            <person name="O'Connor E."/>
            <person name="Balint B."/>
            <person name="Krizsan K."/>
            <person name="Kiss B."/>
            <person name="Hess J."/>
            <person name="Varga T."/>
            <person name="Slot J."/>
            <person name="Riley R."/>
            <person name="Boka B."/>
            <person name="Rigling D."/>
            <person name="Barry K."/>
            <person name="Lee J."/>
            <person name="Mihaltcheva S."/>
            <person name="LaButti K."/>
            <person name="Lipzen A."/>
            <person name="Waldron R."/>
            <person name="Moloney N.M."/>
            <person name="Sperisen C."/>
            <person name="Kredics L."/>
            <person name="Vagvoelgyi C."/>
            <person name="Patrignani A."/>
            <person name="Fitzpatrick D."/>
            <person name="Nagy I."/>
            <person name="Doyle S."/>
            <person name="Anderson J.B."/>
            <person name="Grigoriev I.V."/>
            <person name="Gueldener U."/>
            <person name="Muensterkoetter M."/>
            <person name="Nagy L.G."/>
        </authorList>
    </citation>
    <scope>NUCLEOTIDE SEQUENCE [LARGE SCALE GENOMIC DNA]</scope>
    <source>
        <strain evidence="7">Ar21-2</strain>
    </source>
</reference>
<dbReference type="EMBL" id="KZ293645">
    <property type="protein sequence ID" value="PBL02829.1"/>
    <property type="molecule type" value="Genomic_DNA"/>
</dbReference>
<sequence length="1066" mass="118320">MSFSEHRVIPHPPQKQGEQSLTFLPPPIDGSFTVQQMYDWHLRHSPNHRLFVYVRDDGIVRNICWAEAVAAAYTCARMMINRIPFKDKPPVVAVLSIYYYVHHYNHGSPACQLCCFPVSPRNSALAVARLLREVGVEHILVGRDASMQDLSHEALNILSSQYPSANLPQLFPIPVFEDLFLPDWRARTNADDLPLLSVVPSSAGLCLHSSGSTAYPKPIVLTCHRLIEVALIPWFGGRDLCDVVFAVHGLPVYHGMGILQFLWAVSSGLVLGVFEPQTPAMSPTPDNMFVSAKAMDIDVVFCVPVFLEALSRKPEFVDWLSTRSGVLYGGGPLNKEVGDHLTSRGVSIFVLYGTTKCGIMTSILPAKASDCWDYFEFTKFATPKMVASGPDSFEFNTIKNEFSEPSIIDTNVDGADGCATSDLFTPHPTKPGHWKSIGRIDDQITHNTGEKTNPGPLEGMLNHDPYVLGAVMFGRGKYQVGVLVEPGPQFSFDPVDGSKLAEFRNLIWPTVKKIDQFAPQHSRLFKEMIIVTKPGRPLAYTAKNTVRRQAALNDYSAEIETLYKTVEDSTQAGILPPLEWDGKSTQEFVRNVVLQTLIRPIPDNEDLFQHGCDSLQATWIRNTLLHALRDSSGFDTRQFSNNIIYSNPSITQLAKYLVSVAQGALTPPGDAASRVDAMHKMVQKYSKDFPTISQSRAPTLEAGKIVLVTGTTGGLGCHILANLVLDETVTHIYAVNRPGSVPATKRQQQTFADHGLDVNMKKVTMLEVDLSVETLVLDQASTNHLEILMVLIILIQIINSVTHIIHNAWRVDFNLGLSSFESNIRGLRKLIDLSLISQARLVYTSSIGVFMNVPEDHPLAEAPVDATIAQGTGYNESKWVSEELLRLAPSLRYFIIRVGQLTGGPKGTWKINEWVPSMIQSSTVLGFLPDDDKGVSWLPVHIAAQLLVDHIDDSTSIGHLIHPKPVPWSALARFASQELNVKLVSYTHWLKALENSALDATVLPAMRILPHYKRSAKLIGLSLKNREAFGLPRLSTTLTQDMSIPPLDENEVRNWMQYWREAKMLN</sequence>
<evidence type="ECO:0000259" key="4">
    <source>
        <dbReference type="Pfam" id="PF00501"/>
    </source>
</evidence>
<dbReference type="InterPro" id="IPR042099">
    <property type="entry name" value="ANL_N_sf"/>
</dbReference>
<dbReference type="SUPFAM" id="SSF56801">
    <property type="entry name" value="Acetyl-CoA synthetase-like"/>
    <property type="match status" value="1"/>
</dbReference>
<accession>A0A2H3EJ91</accession>
<proteinExistence type="predicted"/>
<gene>
    <name evidence="6" type="ORF">ARMGADRAFT_1159313</name>
</gene>
<feature type="region of interest" description="Disordered" evidence="3">
    <location>
        <begin position="1"/>
        <end position="21"/>
    </location>
</feature>
<dbReference type="Pfam" id="PF07993">
    <property type="entry name" value="NAD_binding_4"/>
    <property type="match status" value="1"/>
</dbReference>
<dbReference type="Gene3D" id="3.40.50.12780">
    <property type="entry name" value="N-terminal domain of ligase-like"/>
    <property type="match status" value="1"/>
</dbReference>
<keyword evidence="1" id="KW-0596">Phosphopantetheine</keyword>
<dbReference type="InterPro" id="IPR036291">
    <property type="entry name" value="NAD(P)-bd_dom_sf"/>
</dbReference>
<evidence type="ECO:0000256" key="2">
    <source>
        <dbReference type="ARBA" id="ARBA00022553"/>
    </source>
</evidence>
<dbReference type="PANTHER" id="PTHR43439:SF2">
    <property type="entry name" value="ENZYME, PUTATIVE (JCVI)-RELATED"/>
    <property type="match status" value="1"/>
</dbReference>
<dbReference type="Pfam" id="PF23562">
    <property type="entry name" value="AMP-binding_C_3"/>
    <property type="match status" value="1"/>
</dbReference>
<dbReference type="Pfam" id="PF00501">
    <property type="entry name" value="AMP-binding"/>
    <property type="match status" value="1"/>
</dbReference>
<dbReference type="Gene3D" id="3.40.50.720">
    <property type="entry name" value="NAD(P)-binding Rossmann-like Domain"/>
    <property type="match status" value="1"/>
</dbReference>
<dbReference type="AlphaFoldDB" id="A0A2H3EJ91"/>
<keyword evidence="2" id="KW-0597">Phosphoprotein</keyword>
<dbReference type="OMA" id="PGYWKIY"/>
<organism evidence="6 7">
    <name type="scientific">Armillaria gallica</name>
    <name type="common">Bulbous honey fungus</name>
    <name type="synonym">Armillaria bulbosa</name>
    <dbReference type="NCBI Taxonomy" id="47427"/>
    <lineage>
        <taxon>Eukaryota</taxon>
        <taxon>Fungi</taxon>
        <taxon>Dikarya</taxon>
        <taxon>Basidiomycota</taxon>
        <taxon>Agaricomycotina</taxon>
        <taxon>Agaricomycetes</taxon>
        <taxon>Agaricomycetidae</taxon>
        <taxon>Agaricales</taxon>
        <taxon>Marasmiineae</taxon>
        <taxon>Physalacriaceae</taxon>
        <taxon>Armillaria</taxon>
    </lineage>
</organism>
<evidence type="ECO:0000313" key="7">
    <source>
        <dbReference type="Proteomes" id="UP000217790"/>
    </source>
</evidence>
<feature type="domain" description="Thioester reductase (TE)" evidence="5">
    <location>
        <begin position="708"/>
        <end position="945"/>
    </location>
</feature>
<dbReference type="STRING" id="47427.A0A2H3EJ91"/>
<dbReference type="InParanoid" id="A0A2H3EJ91"/>
<name>A0A2H3EJ91_ARMGA</name>
<evidence type="ECO:0000256" key="3">
    <source>
        <dbReference type="SAM" id="MobiDB-lite"/>
    </source>
</evidence>
<keyword evidence="7" id="KW-1185">Reference proteome</keyword>
<dbReference type="OrthoDB" id="429813at2759"/>
<evidence type="ECO:0000313" key="6">
    <source>
        <dbReference type="EMBL" id="PBL02829.1"/>
    </source>
</evidence>
<dbReference type="InterPro" id="IPR013120">
    <property type="entry name" value="FAR_NAD-bd"/>
</dbReference>
<evidence type="ECO:0000256" key="1">
    <source>
        <dbReference type="ARBA" id="ARBA00022450"/>
    </source>
</evidence>
<protein>
    <submittedName>
        <fullName evidence="6">Acetyl-CoA synthetase-like protein</fullName>
    </submittedName>
</protein>
<evidence type="ECO:0000259" key="5">
    <source>
        <dbReference type="Pfam" id="PF07993"/>
    </source>
</evidence>
<dbReference type="InterPro" id="IPR000873">
    <property type="entry name" value="AMP-dep_synth/lig_dom"/>
</dbReference>
<feature type="domain" description="AMP-dependent synthetase/ligase" evidence="4">
    <location>
        <begin position="40"/>
        <end position="365"/>
    </location>
</feature>
<dbReference type="PANTHER" id="PTHR43439">
    <property type="entry name" value="PHENYLACETATE-COENZYME A LIGASE"/>
    <property type="match status" value="1"/>
</dbReference>
<dbReference type="InterPro" id="IPR051414">
    <property type="entry name" value="Adenylate-forming_Reductase"/>
</dbReference>